<feature type="domain" description="GGDEF" evidence="4">
    <location>
        <begin position="470"/>
        <end position="603"/>
    </location>
</feature>
<dbReference type="Gene3D" id="3.20.20.450">
    <property type="entry name" value="EAL domain"/>
    <property type="match status" value="1"/>
</dbReference>
<dbReference type="STRING" id="1792290.MSP8886_02070"/>
<dbReference type="InterPro" id="IPR000160">
    <property type="entry name" value="GGDEF_dom"/>
</dbReference>
<dbReference type="OrthoDB" id="9804951at2"/>
<protein>
    <submittedName>
        <fullName evidence="5">Phytochrome-like protein cph2</fullName>
    </submittedName>
</protein>
<accession>A0A1A8TH15</accession>
<dbReference type="InterPro" id="IPR000700">
    <property type="entry name" value="PAS-assoc_C"/>
</dbReference>
<feature type="coiled-coil region" evidence="1">
    <location>
        <begin position="26"/>
        <end position="53"/>
    </location>
</feature>
<keyword evidence="1" id="KW-0175">Coiled coil</keyword>
<dbReference type="InterPro" id="IPR000014">
    <property type="entry name" value="PAS"/>
</dbReference>
<proteinExistence type="predicted"/>
<dbReference type="SMART" id="SM00267">
    <property type="entry name" value="GGDEF"/>
    <property type="match status" value="1"/>
</dbReference>
<feature type="domain" description="EAL" evidence="3">
    <location>
        <begin position="613"/>
        <end position="867"/>
    </location>
</feature>
<evidence type="ECO:0000259" key="2">
    <source>
        <dbReference type="PROSITE" id="PS50113"/>
    </source>
</evidence>
<dbReference type="Proteomes" id="UP000092544">
    <property type="component" value="Unassembled WGS sequence"/>
</dbReference>
<evidence type="ECO:0000256" key="1">
    <source>
        <dbReference type="SAM" id="Coils"/>
    </source>
</evidence>
<dbReference type="CDD" id="cd01949">
    <property type="entry name" value="GGDEF"/>
    <property type="match status" value="1"/>
</dbReference>
<dbReference type="InterPro" id="IPR029787">
    <property type="entry name" value="Nucleotide_cyclase"/>
</dbReference>
<dbReference type="AlphaFoldDB" id="A0A1A8TH15"/>
<feature type="domain" description="PAC" evidence="2">
    <location>
        <begin position="386"/>
        <end position="438"/>
    </location>
</feature>
<name>A0A1A8TH15_9GAMM</name>
<dbReference type="InterPro" id="IPR001633">
    <property type="entry name" value="EAL_dom"/>
</dbReference>
<dbReference type="Pfam" id="PF00563">
    <property type="entry name" value="EAL"/>
    <property type="match status" value="1"/>
</dbReference>
<dbReference type="SUPFAM" id="SSF55785">
    <property type="entry name" value="PYP-like sensor domain (PAS domain)"/>
    <property type="match status" value="3"/>
</dbReference>
<dbReference type="SUPFAM" id="SSF55073">
    <property type="entry name" value="Nucleotide cyclase"/>
    <property type="match status" value="1"/>
</dbReference>
<dbReference type="PANTHER" id="PTHR44757">
    <property type="entry name" value="DIGUANYLATE CYCLASE DGCP"/>
    <property type="match status" value="1"/>
</dbReference>
<gene>
    <name evidence="5" type="primary">cph2_8</name>
    <name evidence="5" type="ORF">MSP8886_02070</name>
</gene>
<dbReference type="InterPro" id="IPR035965">
    <property type="entry name" value="PAS-like_dom_sf"/>
</dbReference>
<dbReference type="CDD" id="cd01948">
    <property type="entry name" value="EAL"/>
    <property type="match status" value="1"/>
</dbReference>
<dbReference type="PROSITE" id="PS50887">
    <property type="entry name" value="GGDEF"/>
    <property type="match status" value="1"/>
</dbReference>
<dbReference type="PROSITE" id="PS50883">
    <property type="entry name" value="EAL"/>
    <property type="match status" value="1"/>
</dbReference>
<evidence type="ECO:0000259" key="4">
    <source>
        <dbReference type="PROSITE" id="PS50887"/>
    </source>
</evidence>
<dbReference type="EMBL" id="FLOB01000004">
    <property type="protein sequence ID" value="SBS31331.1"/>
    <property type="molecule type" value="Genomic_DNA"/>
</dbReference>
<reference evidence="5 6" key="1">
    <citation type="submission" date="2016-06" db="EMBL/GenBank/DDBJ databases">
        <authorList>
            <person name="Kjaerup R.B."/>
            <person name="Dalgaard T.S."/>
            <person name="Juul-Madsen H.R."/>
        </authorList>
    </citation>
    <scope>NUCLEOTIDE SEQUENCE [LARGE SCALE GENOMIC DNA]</scope>
    <source>
        <strain evidence="5 6">CECT 8886</strain>
    </source>
</reference>
<dbReference type="Gene3D" id="3.30.450.20">
    <property type="entry name" value="PAS domain"/>
    <property type="match status" value="3"/>
</dbReference>
<sequence>MQDMLHTLMERHLKGRTLDSDVASFIEELSQAMQQQQQQVQLLERSLELASNELYQGRDYLHMSQELFDATFHAAKDAMLIIVQNDESCIRYNQLFASMWRLPASYGYEITPSSLQQFMQPAFDDLDTFYSIFNAIIRNDQDSVGEIRLKDGRYIEYECRIREQPGNHISRLWMMTDITERKLDKKALEASAHDLRLAHRLAKMGAWTYDIDRQEFRLSAELLTLLDISCDKTRISANTFFSLVPSQDKVKIMQLFSDAASNKQSFKIETTFYLADEEERHVVIRGGFKQSDSCTCLLGVLQDVSDSYHTSEQIKLSSRFFQSSLQGNILLDRQRNIIDFNDVACEIFHLERNEFASGIMSRLKSAWTANMSISGMWSYVIEHGSWSGEVYFSSSDLSDKILWLSLEAYKNSHGKIVNFIAIVNDITESKKTQEKLHQIAYFDSQTRLPNRLQFERFLSQKLRAMAFTKEPLALIYLDLDRFKYVNDSLGHHAGDALLTLVGERLRESVPDALMIARQGGDEFVLILSGYVNYDGVAQRCEKIVSALSSVFMIDDNPVYVGASLGVVELPKHTSDMVTAMRYADISLYKAKSAGKGCYRFWQSEYLTDVTPERMRLESELREGIENGELELHYQPKVEAETGQHCGLEALVRWQHPKLGLLYPDQFISIAEETNLIIELDRWVIRAVAHQQAEWRSAGFELLPVSINVSATHASRHELVVLFAEILAAYPYLANYIEIELTETAIMANPDQATLSLNSLLEMGVKSSVDDFGSGYTSLGYLKKLNANTLKIDRSFINGITTDFYDRDVAKAIIALANSMSMEVVAEGIETKAQWDLLREFGCQYLQGFYFSRPLTVACMTHILKHRLEEAPMLS</sequence>
<dbReference type="PANTHER" id="PTHR44757:SF2">
    <property type="entry name" value="BIOFILM ARCHITECTURE MAINTENANCE PROTEIN MBAA"/>
    <property type="match status" value="1"/>
</dbReference>
<dbReference type="Gene3D" id="3.30.70.270">
    <property type="match status" value="1"/>
</dbReference>
<organism evidence="5 6">
    <name type="scientific">Marinomonas spartinae</name>
    <dbReference type="NCBI Taxonomy" id="1792290"/>
    <lineage>
        <taxon>Bacteria</taxon>
        <taxon>Pseudomonadati</taxon>
        <taxon>Pseudomonadota</taxon>
        <taxon>Gammaproteobacteria</taxon>
        <taxon>Oceanospirillales</taxon>
        <taxon>Oceanospirillaceae</taxon>
        <taxon>Marinomonas</taxon>
    </lineage>
</organism>
<dbReference type="InterPro" id="IPR035919">
    <property type="entry name" value="EAL_sf"/>
</dbReference>
<dbReference type="SUPFAM" id="SSF141868">
    <property type="entry name" value="EAL domain-like"/>
    <property type="match status" value="1"/>
</dbReference>
<dbReference type="Pfam" id="PF13426">
    <property type="entry name" value="PAS_9"/>
    <property type="match status" value="1"/>
</dbReference>
<evidence type="ECO:0000313" key="6">
    <source>
        <dbReference type="Proteomes" id="UP000092544"/>
    </source>
</evidence>
<dbReference type="Pfam" id="PF00990">
    <property type="entry name" value="GGDEF"/>
    <property type="match status" value="1"/>
</dbReference>
<dbReference type="InterPro" id="IPR052155">
    <property type="entry name" value="Biofilm_reg_signaling"/>
</dbReference>
<dbReference type="PROSITE" id="PS50113">
    <property type="entry name" value="PAC"/>
    <property type="match status" value="1"/>
</dbReference>
<keyword evidence="6" id="KW-1185">Reference proteome</keyword>
<evidence type="ECO:0000259" key="3">
    <source>
        <dbReference type="PROSITE" id="PS50883"/>
    </source>
</evidence>
<evidence type="ECO:0000313" key="5">
    <source>
        <dbReference type="EMBL" id="SBS31331.1"/>
    </source>
</evidence>
<dbReference type="RefSeq" id="WP_067016038.1">
    <property type="nucleotide sequence ID" value="NZ_FLOB01000004.1"/>
</dbReference>
<dbReference type="InterPro" id="IPR043128">
    <property type="entry name" value="Rev_trsase/Diguanyl_cyclase"/>
</dbReference>
<dbReference type="NCBIfam" id="TIGR00254">
    <property type="entry name" value="GGDEF"/>
    <property type="match status" value="1"/>
</dbReference>
<dbReference type="SMART" id="SM00052">
    <property type="entry name" value="EAL"/>
    <property type="match status" value="1"/>
</dbReference>